<dbReference type="Proteomes" id="UP001341840">
    <property type="component" value="Unassembled WGS sequence"/>
</dbReference>
<gene>
    <name evidence="1" type="ORF">PIB30_064169</name>
</gene>
<name>A0ABU6XJI6_9FABA</name>
<proteinExistence type="predicted"/>
<comment type="caution">
    <text evidence="1">The sequence shown here is derived from an EMBL/GenBank/DDBJ whole genome shotgun (WGS) entry which is preliminary data.</text>
</comment>
<dbReference type="EMBL" id="JASCZI010212070">
    <property type="protein sequence ID" value="MED6198232.1"/>
    <property type="molecule type" value="Genomic_DNA"/>
</dbReference>
<accession>A0ABU6XJI6</accession>
<reference evidence="1 2" key="1">
    <citation type="journal article" date="2023" name="Plants (Basel)">
        <title>Bridging the Gap: Combining Genomics and Transcriptomics Approaches to Understand Stylosanthes scabra, an Orphan Legume from the Brazilian Caatinga.</title>
        <authorList>
            <person name="Ferreira-Neto J.R.C."/>
            <person name="da Silva M.D."/>
            <person name="Binneck E."/>
            <person name="de Melo N.F."/>
            <person name="da Silva R.H."/>
            <person name="de Melo A.L.T.M."/>
            <person name="Pandolfi V."/>
            <person name="Bustamante F.O."/>
            <person name="Brasileiro-Vidal A.C."/>
            <person name="Benko-Iseppon A.M."/>
        </authorList>
    </citation>
    <scope>NUCLEOTIDE SEQUENCE [LARGE SCALE GENOMIC DNA]</scope>
    <source>
        <tissue evidence="1">Leaves</tissue>
    </source>
</reference>
<organism evidence="1 2">
    <name type="scientific">Stylosanthes scabra</name>
    <dbReference type="NCBI Taxonomy" id="79078"/>
    <lineage>
        <taxon>Eukaryota</taxon>
        <taxon>Viridiplantae</taxon>
        <taxon>Streptophyta</taxon>
        <taxon>Embryophyta</taxon>
        <taxon>Tracheophyta</taxon>
        <taxon>Spermatophyta</taxon>
        <taxon>Magnoliopsida</taxon>
        <taxon>eudicotyledons</taxon>
        <taxon>Gunneridae</taxon>
        <taxon>Pentapetalae</taxon>
        <taxon>rosids</taxon>
        <taxon>fabids</taxon>
        <taxon>Fabales</taxon>
        <taxon>Fabaceae</taxon>
        <taxon>Papilionoideae</taxon>
        <taxon>50 kb inversion clade</taxon>
        <taxon>dalbergioids sensu lato</taxon>
        <taxon>Dalbergieae</taxon>
        <taxon>Pterocarpus clade</taxon>
        <taxon>Stylosanthes</taxon>
    </lineage>
</organism>
<protein>
    <submittedName>
        <fullName evidence="1">Uncharacterized protein</fullName>
    </submittedName>
</protein>
<evidence type="ECO:0000313" key="1">
    <source>
        <dbReference type="EMBL" id="MED6198232.1"/>
    </source>
</evidence>
<keyword evidence="2" id="KW-1185">Reference proteome</keyword>
<evidence type="ECO:0000313" key="2">
    <source>
        <dbReference type="Proteomes" id="UP001341840"/>
    </source>
</evidence>
<sequence>MFVVLGGANGESNGFLGMSFETGTCKKVDYGGVRVEVVVAKRFGFDPLEKMEEEVGFVLYAEGNLGKVGGADAVGIKGVEGGPAGFGTVVGEDAYGVFYHIF</sequence>